<dbReference type="InterPro" id="IPR050953">
    <property type="entry name" value="N4_N6_ade-DNA_methylase"/>
</dbReference>
<dbReference type="eggNOG" id="COG2810">
    <property type="taxonomic scope" value="Bacteria"/>
</dbReference>
<name>Q97DE3_CLOAB</name>
<evidence type="ECO:0000256" key="1">
    <source>
        <dbReference type="ARBA" id="ARBA00011900"/>
    </source>
</evidence>
<evidence type="ECO:0000256" key="2">
    <source>
        <dbReference type="ARBA" id="ARBA00022603"/>
    </source>
</evidence>
<dbReference type="OrthoDB" id="9815272at2"/>
<dbReference type="REBASE" id="5526">
    <property type="entry name" value="Cac824ORF3534P"/>
</dbReference>
<dbReference type="eggNOG" id="COG0827">
    <property type="taxonomic scope" value="Bacteria"/>
</dbReference>
<dbReference type="GO" id="GO:0003677">
    <property type="term" value="F:DNA binding"/>
    <property type="evidence" value="ECO:0007669"/>
    <property type="project" value="UniProtKB-KW"/>
</dbReference>
<keyword evidence="3" id="KW-0808">Transferase</keyword>
<dbReference type="STRING" id="272562.CA_C3535"/>
<feature type="domain" description="Type II methyltransferase M.TaqI-like" evidence="7">
    <location>
        <begin position="441"/>
        <end position="623"/>
    </location>
</feature>
<dbReference type="GO" id="GO:0005524">
    <property type="term" value="F:ATP binding"/>
    <property type="evidence" value="ECO:0007669"/>
    <property type="project" value="UniProtKB-KW"/>
</dbReference>
<dbReference type="GO" id="GO:0009307">
    <property type="term" value="P:DNA restriction-modification system"/>
    <property type="evidence" value="ECO:0007669"/>
    <property type="project" value="UniProtKB-KW"/>
</dbReference>
<dbReference type="Pfam" id="PF04313">
    <property type="entry name" value="HSDR_N"/>
    <property type="match status" value="1"/>
</dbReference>
<feature type="domain" description="Restriction endonuclease type I HsdR N-terminal" evidence="6">
    <location>
        <begin position="65"/>
        <end position="135"/>
    </location>
</feature>
<dbReference type="eggNOG" id="COG1002">
    <property type="taxonomic scope" value="Bacteria"/>
</dbReference>
<protein>
    <recommendedName>
        <fullName evidence="1">site-specific DNA-methyltransferase (adenine-specific)</fullName>
        <ecNumber evidence="1">2.1.1.72</ecNumber>
    </recommendedName>
</protein>
<dbReference type="InterPro" id="IPR029063">
    <property type="entry name" value="SAM-dependent_MTases_sf"/>
</dbReference>
<evidence type="ECO:0000256" key="3">
    <source>
        <dbReference type="ARBA" id="ARBA00022679"/>
    </source>
</evidence>
<dbReference type="PRINTS" id="PR00507">
    <property type="entry name" value="N12N6MTFRASE"/>
</dbReference>
<dbReference type="InterPro" id="IPR002052">
    <property type="entry name" value="DNA_methylase_N6_adenine_CS"/>
</dbReference>
<sequence>MNDIKIALKKLVDKFEKDYVYYKDANKYNENNCRLEFIDEFFKILGWDISNEQCKSPQYREVITENYQAETGRPDYTMTLNGIQKFHVEAKKPSVEVEKHSKSSIQARSYGWNSNLRISVLTNFEYLIIYDTSIPPKEGDDSNVAAIKIYNYKEYVNNIKEIYELISKESVYNGTFEFILDTYGLQVYDKGLQLPVDEYFLNSINRWRLSIGNLLYKTRGYEIEIINDYVQEFINQIIFLRICEDRRLPTYHKLKEILEEKEFIKEMDKLFREADKKYNSRLFRDENILFDLNNDVIRNTIEELYYPKSPYAFNFIQPNILGEIYELFLAEQLVIQDGQVVLQKKDKSLHRDVVTTPLEIVKYIVNRVLEECCRNKKPSEILKLRIADIACGSGIFLIEVYDWIIKYITEWYIKNDIKHLMSIGNGNYKLSFDEKKEILEKCIWGIDIDVHAVEVAKFNLILKLLESETEPSLRDKQKILPDLGNNIRYGNSLIDFGKISYSKLTQLDKNEIVPFDWENINNGELFDVILGNPPYVSTEDMINLLNKKEVKAYKSKYNTSKGQFDKYFIFVERAIEKVKANGIIGCIIPNKFSKIKSGESLREMLSKNEYVEEYIDFGSLQLFKYRNKTIYSSILILKKARQREFKFIEVDNISKWFSNLESKKVKVESSVLGNLPWALVANKDDMSLVKKMYRNSVKMGKEVELFNGIQTSAERPPIYWFSDKEILEESELYFKIKKKDKQYIIEKNILKKYFKPVLKKEKNLGSYDIFDTNKFIIFPYNHEGKLYDLNTMETEYPNTLRYLMDNYLELEPKQIGGKRRDVPLATEETWYQYGRDQALTAFNNKVKLIVGVLSKKAMYLYDDNDFVIASGGTAGYCAISEKEKSNYQLEFIQAYLTHPFAEKLLSIIGSDFENDFYSRGTNILERFPLKNINFNDEYQIKLYNDIVTNVKRIHEINKSLKSNLSKASRQVLLDEKKYLVNNAEALVTDIYNL</sequence>
<dbReference type="AlphaFoldDB" id="Q97DE3"/>
<dbReference type="PANTHER" id="PTHR33841">
    <property type="entry name" value="DNA METHYLTRANSFERASE YEEA-RELATED"/>
    <property type="match status" value="1"/>
</dbReference>
<evidence type="ECO:0000313" key="9">
    <source>
        <dbReference type="Proteomes" id="UP000000814"/>
    </source>
</evidence>
<evidence type="ECO:0000313" key="8">
    <source>
        <dbReference type="EMBL" id="AAK81460.1"/>
    </source>
</evidence>
<evidence type="ECO:0000259" key="6">
    <source>
        <dbReference type="Pfam" id="PF04313"/>
    </source>
</evidence>
<dbReference type="EC" id="2.1.1.72" evidence="1"/>
<dbReference type="GO" id="GO:0009035">
    <property type="term" value="F:type I site-specific deoxyribonuclease activity"/>
    <property type="evidence" value="ECO:0007669"/>
    <property type="project" value="UniProtKB-EC"/>
</dbReference>
<evidence type="ECO:0000259" key="7">
    <source>
        <dbReference type="Pfam" id="PF07669"/>
    </source>
</evidence>
<dbReference type="KEGG" id="cac:CA_C3535"/>
<dbReference type="SUPFAM" id="SSF53335">
    <property type="entry name" value="S-adenosyl-L-methionine-dependent methyltransferases"/>
    <property type="match status" value="1"/>
</dbReference>
<gene>
    <name evidence="8" type="ordered locus">CA_C3535</name>
</gene>
<dbReference type="PROSITE" id="PS00092">
    <property type="entry name" value="N6_MTASE"/>
    <property type="match status" value="1"/>
</dbReference>
<dbReference type="Pfam" id="PF07669">
    <property type="entry name" value="Eco57I"/>
    <property type="match status" value="1"/>
</dbReference>
<evidence type="ECO:0000256" key="4">
    <source>
        <dbReference type="ARBA" id="ARBA00022691"/>
    </source>
</evidence>
<dbReference type="InterPro" id="IPR011639">
    <property type="entry name" value="MethylTrfase_TaqI-like_dom"/>
</dbReference>
<dbReference type="GO" id="GO:0032259">
    <property type="term" value="P:methylation"/>
    <property type="evidence" value="ECO:0007669"/>
    <property type="project" value="UniProtKB-KW"/>
</dbReference>
<keyword evidence="9" id="KW-1185">Reference proteome</keyword>
<dbReference type="RefSeq" id="WP_010966800.1">
    <property type="nucleotide sequence ID" value="NC_003030.1"/>
</dbReference>
<proteinExistence type="predicted"/>
<dbReference type="PATRIC" id="fig|272562.8.peg.3724"/>
<evidence type="ECO:0000256" key="5">
    <source>
        <dbReference type="ARBA" id="ARBA00047942"/>
    </source>
</evidence>
<keyword evidence="2 8" id="KW-0489">Methyltransferase</keyword>
<dbReference type="GO" id="GO:0009007">
    <property type="term" value="F:site-specific DNA-methyltransferase (adenine-specific) activity"/>
    <property type="evidence" value="ECO:0007669"/>
    <property type="project" value="UniProtKB-EC"/>
</dbReference>
<dbReference type="Gene3D" id="3.40.50.150">
    <property type="entry name" value="Vaccinia Virus protein VP39"/>
    <property type="match status" value="1"/>
</dbReference>
<dbReference type="InterPro" id="IPR007409">
    <property type="entry name" value="Restrct_endonuc_type1_HsdR_N"/>
</dbReference>
<dbReference type="HOGENOM" id="CLU_002539_2_1_9"/>
<accession>Q97DE3</accession>
<organism evidence="8 9">
    <name type="scientific">Clostridium acetobutylicum (strain ATCC 824 / DSM 792 / JCM 1419 / IAM 19013 / LMG 5710 / NBRC 13948 / NRRL B-527 / VKM B-1787 / 2291 / W)</name>
    <dbReference type="NCBI Taxonomy" id="272562"/>
    <lineage>
        <taxon>Bacteria</taxon>
        <taxon>Bacillati</taxon>
        <taxon>Bacillota</taxon>
        <taxon>Clostridia</taxon>
        <taxon>Eubacteriales</taxon>
        <taxon>Clostridiaceae</taxon>
        <taxon>Clostridium</taxon>
    </lineage>
</organism>
<dbReference type="PIR" id="A97334">
    <property type="entry name" value="A97334"/>
</dbReference>
<reference evidence="8 9" key="1">
    <citation type="journal article" date="2001" name="J. Bacteriol.">
        <title>Genome sequence and comparative analysis of the solvent-producing bacterium Clostridium acetobutylicum.</title>
        <authorList>
            <person name="Nolling J."/>
            <person name="Breton G."/>
            <person name="Omelchenko M.V."/>
            <person name="Makarova K.S."/>
            <person name="Zeng Q."/>
            <person name="Gibson R."/>
            <person name="Lee H.M."/>
            <person name="Dubois J."/>
            <person name="Qiu D."/>
            <person name="Hitti J."/>
            <person name="Wolf Y.I."/>
            <person name="Tatusov R.L."/>
            <person name="Sabathe F."/>
            <person name="Doucette-Stamm L."/>
            <person name="Soucaille P."/>
            <person name="Daly M.J."/>
            <person name="Bennett G.N."/>
            <person name="Koonin E.V."/>
            <person name="Smith D.R."/>
        </authorList>
    </citation>
    <scope>NUCLEOTIDE SEQUENCE [LARGE SCALE GENOMIC DNA]</scope>
    <source>
        <strain evidence="9">ATCC 824 / DSM 792 / JCM 1419 / LMG 5710 / VKM B-1787</strain>
    </source>
</reference>
<dbReference type="PANTHER" id="PTHR33841:SF1">
    <property type="entry name" value="DNA METHYLTRANSFERASE A"/>
    <property type="match status" value="1"/>
</dbReference>
<dbReference type="GeneID" id="45000026"/>
<dbReference type="Proteomes" id="UP000000814">
    <property type="component" value="Chromosome"/>
</dbReference>
<keyword evidence="4" id="KW-0949">S-adenosyl-L-methionine</keyword>
<dbReference type="EMBL" id="AE001437">
    <property type="protein sequence ID" value="AAK81460.1"/>
    <property type="molecule type" value="Genomic_DNA"/>
</dbReference>
<comment type="catalytic activity">
    <reaction evidence="5">
        <text>a 2'-deoxyadenosine in DNA + S-adenosyl-L-methionine = an N(6)-methyl-2'-deoxyadenosine in DNA + S-adenosyl-L-homocysteine + H(+)</text>
        <dbReference type="Rhea" id="RHEA:15197"/>
        <dbReference type="Rhea" id="RHEA-COMP:12418"/>
        <dbReference type="Rhea" id="RHEA-COMP:12419"/>
        <dbReference type="ChEBI" id="CHEBI:15378"/>
        <dbReference type="ChEBI" id="CHEBI:57856"/>
        <dbReference type="ChEBI" id="CHEBI:59789"/>
        <dbReference type="ChEBI" id="CHEBI:90615"/>
        <dbReference type="ChEBI" id="CHEBI:90616"/>
        <dbReference type="EC" id="2.1.1.72"/>
    </reaction>
</comment>